<dbReference type="Proteomes" id="UP000284824">
    <property type="component" value="Unassembled WGS sequence"/>
</dbReference>
<comment type="subcellular location">
    <subcellularLocation>
        <location evidence="1">Cell envelope</location>
    </subcellularLocation>
</comment>
<sequence>MTSPRRSAPPPLPKVMRTMAPHLRSASLALALALCLGACSTGSGTSTTGASPGAAEPIKVGFITKFPVDFYDTMVDAVKTWNRGHPDVEVLFGQGKSGTDDEGETAQIESMLAKGVKAIAITPTSPNLQNVLQKAVDAGVKVVLVDNDIPGWAGKSSVVATDNLAGGKLAGAWLAERVKPGSTIAVLQGRLGNPSLDDRVTGMLSTLGDGVTVVSKPATDCDQTKGLNAAQDILAAHPGIAAIYGACGPPILGALQAVKSAGKKPGELVLVGFDASPGELKAIAAGEVAASVAQFPAKMGSIGIETAVAAARGQTVQAIIDTGTEMVTKENVAGFQ</sequence>
<dbReference type="Gene3D" id="3.40.50.2300">
    <property type="match status" value="2"/>
</dbReference>
<keyword evidence="6" id="KW-1185">Reference proteome</keyword>
<gene>
    <name evidence="5" type="ORF">EDD27_2233</name>
</gene>
<evidence type="ECO:0000313" key="5">
    <source>
        <dbReference type="EMBL" id="RVX39859.1"/>
    </source>
</evidence>
<dbReference type="InterPro" id="IPR028082">
    <property type="entry name" value="Peripla_BP_I"/>
</dbReference>
<dbReference type="AlphaFoldDB" id="A0A438M219"/>
<organism evidence="5 6">
    <name type="scientific">Nonomuraea polychroma</name>
    <dbReference type="NCBI Taxonomy" id="46176"/>
    <lineage>
        <taxon>Bacteria</taxon>
        <taxon>Bacillati</taxon>
        <taxon>Actinomycetota</taxon>
        <taxon>Actinomycetes</taxon>
        <taxon>Streptosporangiales</taxon>
        <taxon>Streptosporangiaceae</taxon>
        <taxon>Nonomuraea</taxon>
    </lineage>
</organism>
<name>A0A438M219_9ACTN</name>
<dbReference type="GO" id="GO:0030313">
    <property type="term" value="C:cell envelope"/>
    <property type="evidence" value="ECO:0007669"/>
    <property type="project" value="UniProtKB-SubCell"/>
</dbReference>
<proteinExistence type="inferred from homology"/>
<dbReference type="InterPro" id="IPR025997">
    <property type="entry name" value="SBP_2_dom"/>
</dbReference>
<protein>
    <submittedName>
        <fullName evidence="5">Monosaccharide ABC transporter substrate-binding protein (CUT2 family)</fullName>
    </submittedName>
</protein>
<accession>A0A438M219</accession>
<feature type="domain" description="Periplasmic binding protein" evidence="4">
    <location>
        <begin position="61"/>
        <end position="314"/>
    </location>
</feature>
<keyword evidence="3" id="KW-0732">Signal</keyword>
<dbReference type="GO" id="GO:0030246">
    <property type="term" value="F:carbohydrate binding"/>
    <property type="evidence" value="ECO:0007669"/>
    <property type="project" value="UniProtKB-ARBA"/>
</dbReference>
<evidence type="ECO:0000259" key="4">
    <source>
        <dbReference type="Pfam" id="PF13407"/>
    </source>
</evidence>
<evidence type="ECO:0000256" key="3">
    <source>
        <dbReference type="ARBA" id="ARBA00022729"/>
    </source>
</evidence>
<evidence type="ECO:0000256" key="2">
    <source>
        <dbReference type="ARBA" id="ARBA00007639"/>
    </source>
</evidence>
<evidence type="ECO:0000313" key="6">
    <source>
        <dbReference type="Proteomes" id="UP000284824"/>
    </source>
</evidence>
<reference evidence="5 6" key="1">
    <citation type="submission" date="2019-01" db="EMBL/GenBank/DDBJ databases">
        <title>Sequencing the genomes of 1000 actinobacteria strains.</title>
        <authorList>
            <person name="Klenk H.-P."/>
        </authorList>
    </citation>
    <scope>NUCLEOTIDE SEQUENCE [LARGE SCALE GENOMIC DNA]</scope>
    <source>
        <strain evidence="5 6">DSM 43925</strain>
    </source>
</reference>
<dbReference type="PANTHER" id="PTHR46847:SF1">
    <property type="entry name" value="D-ALLOSE-BINDING PERIPLASMIC PROTEIN-RELATED"/>
    <property type="match status" value="1"/>
</dbReference>
<dbReference type="EMBL" id="SAUN01000001">
    <property type="protein sequence ID" value="RVX39859.1"/>
    <property type="molecule type" value="Genomic_DNA"/>
</dbReference>
<comment type="similarity">
    <text evidence="2">Belongs to the bacterial solute-binding protein 2 family.</text>
</comment>
<evidence type="ECO:0000256" key="1">
    <source>
        <dbReference type="ARBA" id="ARBA00004196"/>
    </source>
</evidence>
<dbReference type="Pfam" id="PF13407">
    <property type="entry name" value="Peripla_BP_4"/>
    <property type="match status" value="1"/>
</dbReference>
<dbReference type="SUPFAM" id="SSF53822">
    <property type="entry name" value="Periplasmic binding protein-like I"/>
    <property type="match status" value="1"/>
</dbReference>
<dbReference type="PANTHER" id="PTHR46847">
    <property type="entry name" value="D-ALLOSE-BINDING PERIPLASMIC PROTEIN-RELATED"/>
    <property type="match status" value="1"/>
</dbReference>
<dbReference type="CDD" id="cd01536">
    <property type="entry name" value="PBP1_ABC_sugar_binding-like"/>
    <property type="match status" value="1"/>
</dbReference>
<comment type="caution">
    <text evidence="5">The sequence shown here is derived from an EMBL/GenBank/DDBJ whole genome shotgun (WGS) entry which is preliminary data.</text>
</comment>